<name>A0ABV1L384_9BACL</name>
<evidence type="ECO:0000313" key="1">
    <source>
        <dbReference type="EMBL" id="MEQ4486809.1"/>
    </source>
</evidence>
<sequence length="123" mass="12862">MAERSILAYFKSPEQAKEALTKVKSLRLVDSAIDRFDGYPGGGMDHIANPLTGGFPGLGYLTLGGDFTDRDASILAATSVSASGFSSGGPGNTVTGYDILLTLVLEEEDYDEALKIVQDAGAL</sequence>
<comment type="caution">
    <text evidence="1">The sequence shown here is derived from an EMBL/GenBank/DDBJ whole genome shotgun (WGS) entry which is preliminary data.</text>
</comment>
<evidence type="ECO:0008006" key="3">
    <source>
        <dbReference type="Google" id="ProtNLM"/>
    </source>
</evidence>
<gene>
    <name evidence="1" type="ORF">QJS35_30965</name>
</gene>
<protein>
    <recommendedName>
        <fullName evidence="3">General stress protein 17M-like domain-containing protein</fullName>
    </recommendedName>
</protein>
<dbReference type="RefSeq" id="WP_232189888.1">
    <property type="nucleotide sequence ID" value="NZ_JAIOAP010000024.1"/>
</dbReference>
<organism evidence="1 2">
    <name type="scientific">Cohnella silvisoli</name>
    <dbReference type="NCBI Taxonomy" id="2873699"/>
    <lineage>
        <taxon>Bacteria</taxon>
        <taxon>Bacillati</taxon>
        <taxon>Bacillota</taxon>
        <taxon>Bacilli</taxon>
        <taxon>Bacillales</taxon>
        <taxon>Paenibacillaceae</taxon>
        <taxon>Cohnella</taxon>
    </lineage>
</organism>
<evidence type="ECO:0000313" key="2">
    <source>
        <dbReference type="Proteomes" id="UP001493487"/>
    </source>
</evidence>
<dbReference type="Proteomes" id="UP001493487">
    <property type="component" value="Unassembled WGS sequence"/>
</dbReference>
<proteinExistence type="predicted"/>
<dbReference type="EMBL" id="JASKHM010000025">
    <property type="protein sequence ID" value="MEQ4486809.1"/>
    <property type="molecule type" value="Genomic_DNA"/>
</dbReference>
<reference evidence="1 2" key="1">
    <citation type="journal article" date="2023" name="Genome Announc.">
        <title>Pan-Genome Analyses of the Genus Cohnella and Proposal of the Novel Species Cohnella silvisoli sp. nov., Isolated from Forest Soil.</title>
        <authorList>
            <person name="Wang C."/>
            <person name="Mao L."/>
            <person name="Bao G."/>
            <person name="Zhu H."/>
        </authorList>
    </citation>
    <scope>NUCLEOTIDE SEQUENCE [LARGE SCALE GENOMIC DNA]</scope>
    <source>
        <strain evidence="1 2">NL03-T5-1</strain>
    </source>
</reference>
<keyword evidence="2" id="KW-1185">Reference proteome</keyword>
<accession>A0ABV1L384</accession>